<gene>
    <name evidence="1" type="ORF">CROQUDRAFT_95204</name>
</gene>
<comment type="caution">
    <text evidence="1">The sequence shown here is derived from an EMBL/GenBank/DDBJ whole genome shotgun (WGS) entry which is preliminary data.</text>
</comment>
<evidence type="ECO:0000313" key="2">
    <source>
        <dbReference type="Proteomes" id="UP000886653"/>
    </source>
</evidence>
<sequence length="82" mass="9540">MGDGEGEPEAELQVPDFGYWLTTPRGHFLAKDGPKRRSARLTVLRRISEYVTPPLKRLADRRLFRRSKISLPLSSHYTQLFR</sequence>
<evidence type="ECO:0000313" key="1">
    <source>
        <dbReference type="EMBL" id="KAG0144308.1"/>
    </source>
</evidence>
<name>A0A9P6TB64_9BASI</name>
<dbReference type="AlphaFoldDB" id="A0A9P6TB64"/>
<reference evidence="1" key="1">
    <citation type="submission" date="2013-11" db="EMBL/GenBank/DDBJ databases">
        <title>Genome sequence of the fusiform rust pathogen reveals effectors for host alternation and coevolution with pine.</title>
        <authorList>
            <consortium name="DOE Joint Genome Institute"/>
            <person name="Smith K."/>
            <person name="Pendleton A."/>
            <person name="Kubisiak T."/>
            <person name="Anderson C."/>
            <person name="Salamov A."/>
            <person name="Aerts A."/>
            <person name="Riley R."/>
            <person name="Clum A."/>
            <person name="Lindquist E."/>
            <person name="Ence D."/>
            <person name="Campbell M."/>
            <person name="Kronenberg Z."/>
            <person name="Feau N."/>
            <person name="Dhillon B."/>
            <person name="Hamelin R."/>
            <person name="Burleigh J."/>
            <person name="Smith J."/>
            <person name="Yandell M."/>
            <person name="Nelson C."/>
            <person name="Grigoriev I."/>
            <person name="Davis J."/>
        </authorList>
    </citation>
    <scope>NUCLEOTIDE SEQUENCE</scope>
    <source>
        <strain evidence="1">G11</strain>
    </source>
</reference>
<dbReference type="EMBL" id="MU167298">
    <property type="protein sequence ID" value="KAG0144308.1"/>
    <property type="molecule type" value="Genomic_DNA"/>
</dbReference>
<proteinExistence type="predicted"/>
<organism evidence="1 2">
    <name type="scientific">Cronartium quercuum f. sp. fusiforme G11</name>
    <dbReference type="NCBI Taxonomy" id="708437"/>
    <lineage>
        <taxon>Eukaryota</taxon>
        <taxon>Fungi</taxon>
        <taxon>Dikarya</taxon>
        <taxon>Basidiomycota</taxon>
        <taxon>Pucciniomycotina</taxon>
        <taxon>Pucciniomycetes</taxon>
        <taxon>Pucciniales</taxon>
        <taxon>Coleosporiaceae</taxon>
        <taxon>Cronartium</taxon>
    </lineage>
</organism>
<accession>A0A9P6TB64</accession>
<keyword evidence="2" id="KW-1185">Reference proteome</keyword>
<protein>
    <submittedName>
        <fullName evidence="1">Uncharacterized protein</fullName>
    </submittedName>
</protein>
<dbReference type="Proteomes" id="UP000886653">
    <property type="component" value="Unassembled WGS sequence"/>
</dbReference>